<dbReference type="Proteomes" id="UP000812270">
    <property type="component" value="Unassembled WGS sequence"/>
</dbReference>
<gene>
    <name evidence="2" type="ORF">KTO63_17830</name>
</gene>
<proteinExistence type="predicted"/>
<dbReference type="NCBIfam" id="TIGR03696">
    <property type="entry name" value="Rhs_assc_core"/>
    <property type="match status" value="1"/>
</dbReference>
<evidence type="ECO:0000259" key="1">
    <source>
        <dbReference type="Pfam" id="PF20041"/>
    </source>
</evidence>
<evidence type="ECO:0000313" key="2">
    <source>
        <dbReference type="EMBL" id="MBV4359033.1"/>
    </source>
</evidence>
<dbReference type="InterPro" id="IPR022385">
    <property type="entry name" value="Rhs_assc_core"/>
</dbReference>
<evidence type="ECO:0000313" key="3">
    <source>
        <dbReference type="Proteomes" id="UP000812270"/>
    </source>
</evidence>
<sequence>MKHAFKIYSWLVLIFLLGSIAKVNAQLFNPDHTIGTVSGVYSFSYNQVPDDLVEVIPAVTTNLLGLTVYYQWESCDAPTGTFTPISGASGSSYHFTSALTKNMWYRRQTRFGAVSSMYSNVIKLTLVSQNWEDVNYIREHVVTISGQTDWKQVDQLPIGNKFQTTTYLDGLGRPVQQVGREVATPAQGSNTWGDVVKFSQYDAMGREAKKYLSYTTTSEIGKYKTATATEHPQYYTNVFNETSAFSSLTFDNSPLNRLVNAKQPGSSWAAGAGTSITYEVNSPTDVVRILSADFVKGDAPLVVGIYNPGTLLKVTYTDENGKKIVEFTDNAGRSILKKVQLDDAPGATYSGWICTYSVYDDFGRLRFTLQPEAVKYLDANSWSFAGTNGTNVLNEWCFQYFYDERGRMTWKKTPGADPLYIMYDNRNRQVFTQDGNQRLNNQWMVTLYDDLDRPLATALYNTTKTPNALQTDINNAPTTFAINVTMGAASVSSKVTSLNPISTANLNDPLTITMLKFSYYDDYSFNTAKGFNTGFTNTSAYGADVNVLPIVQDMRTLNMTTGTTTRVLGTTIFLNATDYYDKDGSPLQSQEDNIKGGNDITTRQYHWDGRVLSTCNTHTAPGTAYSNFITLSKYNFDKIGRVTSLQKKYGSNDFKTVVSYDYDDLGRLKTKHLDPGYNNLTTGNAELEALNYSYNIHGQITGINKDFALKTVTYNKWSHYFGMYLGFDNKDGVFANNQLNGQVTGQLWNTMGDDVQRRYDYLYDNAGRLTSATFNEQAHPGDGWSNAKMDFSVNGTGGKITYDLNGNLLTMLQKGVVPGQNTPLIVDDLHYSYAAIGNKLQSVTDNMISPSQNGMSGDFKDGANSSTTPDYVYDANGNLIVDLNKNVQNLNNGGANTPGISYNFLDKPELIKIGGKGTIQIVYDADGRKLKRTFTPESGDAVTTTYIDAFVYKATGTGSDVLDCINFEEGRIRPITPVNTGDASNGLLISGNMTLPDSKQGAYDYFVLDYQQNVRMILTEETQSAANTCTMETATATSEESLFGQLGPANEVSTTRVAKPIGWNNSSDGSSVSELGNIAGHNIGPNVLQKVMAGDRISASAQYWFQSGAPGNNSNIVTNVLSSLIASLASGPVSSAVKAGATSISSQLGSLPAFANDVQPSTSNPSAPQAYLTILFFDERFNLIPAADGGVQQAQVSSSVSDQGSSLGPLPVTAPKNGYVYVYLSNRSDQSVYFDNFKVQTSAGNIVEENHYYAFGLKIAALSSHKLPNSNEGTIKNNYLYQGAYSELDEDIQWQDFALRNYDAQIGRFVQQDPFDQFPSPYTGMGNDPIALTDPSGGVSLPGSGIVSDVFQGSKTIEQAEVIVIAIKAVKPVTVTGDITSKVASLAMASINIAATVVRAQLASDALNNKLSSPAVQSQLKLAIDFYAYQHALPDLDKAVVTTMAANYLKGLNLMAWWCRDDFDKLDRTVISGGGQISDIKRIAIVEAGIKDEQSGVAGIFREGANTAIFVATQGLFPKVGAGPRIPFRSNTQQQIVDVGIARAGTQSTVQANRTAGNLFRDELADALRAEGRVVRTEVYKWTPFGRRYMDLDVWYNGVNLGGIETKVGGSRYFTLQRLKDGWLRSQGYEVNLVRKPANW</sequence>
<dbReference type="EMBL" id="JAHSPG010000014">
    <property type="protein sequence ID" value="MBV4359033.1"/>
    <property type="molecule type" value="Genomic_DNA"/>
</dbReference>
<dbReference type="RefSeq" id="WP_217792868.1">
    <property type="nucleotide sequence ID" value="NZ_JAHSPG010000014.1"/>
</dbReference>
<feature type="domain" description="DUF6443" evidence="1">
    <location>
        <begin position="147"/>
        <end position="279"/>
    </location>
</feature>
<dbReference type="Pfam" id="PF20041">
    <property type="entry name" value="DUF6443"/>
    <property type="match status" value="1"/>
</dbReference>
<reference evidence="2" key="1">
    <citation type="submission" date="2021-06" db="EMBL/GenBank/DDBJ databases">
        <authorList>
            <person name="Huq M.A."/>
        </authorList>
    </citation>
    <scope>NUCLEOTIDE SEQUENCE</scope>
    <source>
        <strain evidence="2">MAH-26</strain>
    </source>
</reference>
<name>A0A9E2S9M7_9BACT</name>
<protein>
    <recommendedName>
        <fullName evidence="1">DUF6443 domain-containing protein</fullName>
    </recommendedName>
</protein>
<organism evidence="2 3">
    <name type="scientific">Pinibacter aurantiacus</name>
    <dbReference type="NCBI Taxonomy" id="2851599"/>
    <lineage>
        <taxon>Bacteria</taxon>
        <taxon>Pseudomonadati</taxon>
        <taxon>Bacteroidota</taxon>
        <taxon>Chitinophagia</taxon>
        <taxon>Chitinophagales</taxon>
        <taxon>Chitinophagaceae</taxon>
        <taxon>Pinibacter</taxon>
    </lineage>
</organism>
<accession>A0A9E2S9M7</accession>
<comment type="caution">
    <text evidence="2">The sequence shown here is derived from an EMBL/GenBank/DDBJ whole genome shotgun (WGS) entry which is preliminary data.</text>
</comment>
<keyword evidence="3" id="KW-1185">Reference proteome</keyword>
<dbReference type="InterPro" id="IPR045619">
    <property type="entry name" value="DUF6443"/>
</dbReference>